<dbReference type="EMBL" id="JADWDC010000010">
    <property type="protein sequence ID" value="MCC0176521.1"/>
    <property type="molecule type" value="Genomic_DNA"/>
</dbReference>
<gene>
    <name evidence="1" type="ORF">I4641_05950</name>
</gene>
<evidence type="ECO:0000313" key="2">
    <source>
        <dbReference type="Proteomes" id="UP000729733"/>
    </source>
</evidence>
<protein>
    <submittedName>
        <fullName evidence="1">Nuclear transport factor 2 family protein</fullName>
    </submittedName>
</protein>
<dbReference type="RefSeq" id="WP_229639559.1">
    <property type="nucleotide sequence ID" value="NZ_JADWDC010000010.1"/>
</dbReference>
<evidence type="ECO:0000313" key="1">
    <source>
        <dbReference type="EMBL" id="MCC0176521.1"/>
    </source>
</evidence>
<dbReference type="AlphaFoldDB" id="A0A964BQY5"/>
<keyword evidence="2" id="KW-1185">Reference proteome</keyword>
<sequence>MKTFLAALLFGLGIVNGLGDRVRAENADTAPDELTKIIFEIEDAANNRDLDKVLDYYSEDFTNSDGLSVDSLAEGLEQMWQNYPQLKYTTEIVSWSKEEDLLVAETITTIKGVQKTKGRVTRLNSTIKSRQYFEDDQLVNQDILTEQSQLKSGDNPPKVEIVAPEVVQTGEQYNFDLIVDEPLEEKILLGAIKEEKTASNLYLNPTVLELEPLPAGGIYKTATAPLLPDSNWVSAILVRGDGITMITHRVNMEDSLDKTKK</sequence>
<dbReference type="Proteomes" id="UP000729733">
    <property type="component" value="Unassembled WGS sequence"/>
</dbReference>
<dbReference type="Gene3D" id="3.10.450.50">
    <property type="match status" value="1"/>
</dbReference>
<accession>A0A964BQY5</accession>
<dbReference type="SUPFAM" id="SSF54427">
    <property type="entry name" value="NTF2-like"/>
    <property type="match status" value="1"/>
</dbReference>
<dbReference type="InterPro" id="IPR032710">
    <property type="entry name" value="NTF2-like_dom_sf"/>
</dbReference>
<reference evidence="1" key="1">
    <citation type="journal article" date="2021" name="Antonie Van Leeuwenhoek">
        <title>Draft genome and description of Waterburya agarophytonicola gen. nov. sp. nov. (Pleurocapsales, Cyanobacteria): a seaweed symbiont.</title>
        <authorList>
            <person name="Bonthond G."/>
            <person name="Shalygin S."/>
            <person name="Bayer T."/>
            <person name="Weinberger F."/>
        </authorList>
    </citation>
    <scope>NUCLEOTIDE SEQUENCE</scope>
    <source>
        <strain evidence="1">KI4</strain>
    </source>
</reference>
<proteinExistence type="predicted"/>
<organism evidence="1 2">
    <name type="scientific">Waterburya agarophytonicola KI4</name>
    <dbReference type="NCBI Taxonomy" id="2874699"/>
    <lineage>
        <taxon>Bacteria</taxon>
        <taxon>Bacillati</taxon>
        <taxon>Cyanobacteriota</taxon>
        <taxon>Cyanophyceae</taxon>
        <taxon>Pleurocapsales</taxon>
        <taxon>Hyellaceae</taxon>
        <taxon>Waterburya</taxon>
        <taxon>Waterburya agarophytonicola</taxon>
    </lineage>
</organism>
<comment type="caution">
    <text evidence="1">The sequence shown here is derived from an EMBL/GenBank/DDBJ whole genome shotgun (WGS) entry which is preliminary data.</text>
</comment>
<name>A0A964BQY5_9CYAN</name>